<dbReference type="PROSITE" id="PS51479">
    <property type="entry name" value="ZF_RTR1"/>
    <property type="match status" value="1"/>
</dbReference>
<feature type="compositionally biased region" description="Polar residues" evidence="2">
    <location>
        <begin position="530"/>
        <end position="557"/>
    </location>
</feature>
<evidence type="ECO:0000313" key="4">
    <source>
        <dbReference type="EMBL" id="CDJ59337.1"/>
    </source>
</evidence>
<feature type="region of interest" description="Disordered" evidence="2">
    <location>
        <begin position="1"/>
        <end position="41"/>
    </location>
</feature>
<organism evidence="4 5">
    <name type="scientific">Eimeria maxima</name>
    <name type="common">Coccidian parasite</name>
    <dbReference type="NCBI Taxonomy" id="5804"/>
    <lineage>
        <taxon>Eukaryota</taxon>
        <taxon>Sar</taxon>
        <taxon>Alveolata</taxon>
        <taxon>Apicomplexa</taxon>
        <taxon>Conoidasida</taxon>
        <taxon>Coccidia</taxon>
        <taxon>Eucoccidiorida</taxon>
        <taxon>Eimeriorina</taxon>
        <taxon>Eimeriidae</taxon>
        <taxon>Eimeria</taxon>
    </lineage>
</organism>
<feature type="domain" description="RTR1-type" evidence="3">
    <location>
        <begin position="252"/>
        <end position="341"/>
    </location>
</feature>
<dbReference type="EMBL" id="HG720308">
    <property type="protein sequence ID" value="CDJ59337.1"/>
    <property type="molecule type" value="Genomic_DNA"/>
</dbReference>
<feature type="compositionally biased region" description="Low complexity" evidence="2">
    <location>
        <begin position="1"/>
        <end position="11"/>
    </location>
</feature>
<feature type="compositionally biased region" description="Low complexity" evidence="2">
    <location>
        <begin position="562"/>
        <end position="571"/>
    </location>
</feature>
<name>U6M518_EIMMA</name>
<keyword evidence="5" id="KW-1185">Reference proteome</keyword>
<feature type="region of interest" description="Disordered" evidence="2">
    <location>
        <begin position="358"/>
        <end position="398"/>
    </location>
</feature>
<feature type="region of interest" description="Disordered" evidence="2">
    <location>
        <begin position="908"/>
        <end position="927"/>
    </location>
</feature>
<feature type="region of interest" description="Disordered" evidence="2">
    <location>
        <begin position="667"/>
        <end position="705"/>
    </location>
</feature>
<feature type="compositionally biased region" description="Low complexity" evidence="2">
    <location>
        <begin position="751"/>
        <end position="762"/>
    </location>
</feature>
<feature type="compositionally biased region" description="Pro residues" evidence="2">
    <location>
        <begin position="690"/>
        <end position="701"/>
    </location>
</feature>
<feature type="region of interest" description="Disordered" evidence="2">
    <location>
        <begin position="517"/>
        <end position="576"/>
    </location>
</feature>
<gene>
    <name evidence="4" type="ORF">EMWEY_00021500</name>
</gene>
<dbReference type="VEuPathDB" id="ToxoDB:EMWEY_00021500"/>
<evidence type="ECO:0000256" key="1">
    <source>
        <dbReference type="PROSITE-ProRule" id="PRU00812"/>
    </source>
</evidence>
<evidence type="ECO:0000259" key="3">
    <source>
        <dbReference type="PROSITE" id="PS51479"/>
    </source>
</evidence>
<feature type="region of interest" description="Disordered" evidence="2">
    <location>
        <begin position="187"/>
        <end position="221"/>
    </location>
</feature>
<feature type="region of interest" description="Disordered" evidence="2">
    <location>
        <begin position="751"/>
        <end position="810"/>
    </location>
</feature>
<dbReference type="AlphaFoldDB" id="U6M518"/>
<dbReference type="Proteomes" id="UP000030763">
    <property type="component" value="Unassembled WGS sequence"/>
</dbReference>
<feature type="compositionally biased region" description="Polar residues" evidence="2">
    <location>
        <begin position="187"/>
        <end position="207"/>
    </location>
</feature>
<comment type="similarity">
    <text evidence="1">Belongs to the RPAP2 family.</text>
</comment>
<dbReference type="GeneID" id="25336136"/>
<evidence type="ECO:0000256" key="2">
    <source>
        <dbReference type="SAM" id="MobiDB-lite"/>
    </source>
</evidence>
<dbReference type="InterPro" id="IPR007308">
    <property type="entry name" value="Rtr1/RPAP2_dom"/>
</dbReference>
<dbReference type="Gene3D" id="1.25.40.820">
    <property type="match status" value="1"/>
</dbReference>
<feature type="compositionally biased region" description="Low complexity" evidence="2">
    <location>
        <begin position="429"/>
        <end position="450"/>
    </location>
</feature>
<dbReference type="OMA" id="MSHEPLC"/>
<feature type="compositionally biased region" description="Basic and acidic residues" evidence="2">
    <location>
        <begin position="363"/>
        <end position="372"/>
    </location>
</feature>
<feature type="region of interest" description="Disordered" evidence="2">
    <location>
        <begin position="429"/>
        <end position="495"/>
    </location>
</feature>
<dbReference type="InterPro" id="IPR038534">
    <property type="entry name" value="Rtr1/RPAP2_sf"/>
</dbReference>
<dbReference type="RefSeq" id="XP_013335985.1">
    <property type="nucleotide sequence ID" value="XM_013480531.1"/>
</dbReference>
<reference evidence="4" key="2">
    <citation type="submission" date="2013-10" db="EMBL/GenBank/DDBJ databases">
        <authorList>
            <person name="Aslett M."/>
        </authorList>
    </citation>
    <scope>NUCLEOTIDE SEQUENCE [LARGE SCALE GENOMIC DNA]</scope>
    <source>
        <strain evidence="4">Weybridge</strain>
    </source>
</reference>
<accession>U6M518</accession>
<sequence length="965" mass="103955">MEESGEASAEASADRGSPSTGHRFRPQQQQKQAHNIGSKDFRSLADERAKALLEYRARCTSARFWVQSELLDLRVGGWPSCTGCALSDAPSPNPGGGSSVAHTEGCRSSGPGVVGDLPNLIRQHLTCPLLSRLLQQDPVLSGKLATLDRVLWQRRSKHETQTPGWMSHEPLCPECCSFGVPHGAADITSTASTGTSNHDSSRTSTMDSVVGGEGVPGEGARLGRTVEDESRPVTAWVSCEQCLEHFAYIVASLLVFLKPSELRDLAVERQESQCCGFVFCGRRNISTPEKRRAALWRWTLDFGGSKALSEDELVQFCCSRCCNRQQQLLRLLDEEPMYTRPGIKEWISDALQRKAAYRPHPHGLPEEGRVKTGGETSLQVQKQQVGESRSSDPASQRVMGLRPPLEMDELLGEDAARLISPVLEKRPSCVSFSTESSSAELSKLDSSLESESFRVPLTVDDESSADEAPAKDKNEDSRSSVTDSEGPPLADHPAAALGVKGGTAAANRILLLEYGSSSTANNEGPKASVPGSQPGTCEQSVGASASCSPRGVSSTSPKIERASTSSSSRSAVVDPSRMDGVVAAERQLEQRVDPIAANAREKNAHTEAPLKVRGSRVRFADDDEQDGVDGDGDADSAAYLFKHFYNIHDEDDGPGFYARLERQAAAGSSHAAGSQMRNGNGELRSILKPPTEPTEPSPPPVSASTEAQVGYMRLSDIVIAFDLLSSCCTDASARFLASYHRRFCTCSCEGAASASGDSASRGSDGDESPKLETASDEDDARNFHLRKTTEGDESDNVSCVDGESGDDIEPTQLWKRRQQQLLKAILRSLPAAADNFTSLVTELCETLQPLQRRPPPCSIEGKVEGFEASDAAASFYFDDALTIARDEDVGLELVDFVRSTIHKSAPCPTPVRPVDAPPTGEAAEAPLPQHEEKAVHVLLESIFTRMTQPIMQLQEPSRPPLPTAP</sequence>
<feature type="compositionally biased region" description="Polar residues" evidence="2">
    <location>
        <begin position="374"/>
        <end position="394"/>
    </location>
</feature>
<dbReference type="OrthoDB" id="345946at2759"/>
<reference evidence="4" key="1">
    <citation type="submission" date="2013-10" db="EMBL/GenBank/DDBJ databases">
        <title>Genomic analysis of the causative agents of coccidiosis in chickens.</title>
        <authorList>
            <person name="Reid A.J."/>
            <person name="Blake D."/>
            <person name="Billington K."/>
            <person name="Browne H."/>
            <person name="Dunn M."/>
            <person name="Hung S."/>
            <person name="Kawahara F."/>
            <person name="Miranda-Saavedra D."/>
            <person name="Mourier T."/>
            <person name="Nagra H."/>
            <person name="Otto T.D."/>
            <person name="Rawlings N."/>
            <person name="Sanchez A."/>
            <person name="Sanders M."/>
            <person name="Subramaniam C."/>
            <person name="Tay Y."/>
            <person name="Dear P."/>
            <person name="Doerig C."/>
            <person name="Gruber A."/>
            <person name="Parkinson J."/>
            <person name="Shirley M."/>
            <person name="Wan K.L."/>
            <person name="Berriman M."/>
            <person name="Tomley F."/>
            <person name="Pain A."/>
        </authorList>
    </citation>
    <scope>NUCLEOTIDE SEQUENCE [LARGE SCALE GENOMIC DNA]</scope>
    <source>
        <strain evidence="4">Weybridge</strain>
    </source>
</reference>
<proteinExistence type="inferred from homology"/>
<feature type="compositionally biased region" description="Basic and acidic residues" evidence="2">
    <location>
        <begin position="468"/>
        <end position="478"/>
    </location>
</feature>
<evidence type="ECO:0000313" key="5">
    <source>
        <dbReference type="Proteomes" id="UP000030763"/>
    </source>
</evidence>
<protein>
    <recommendedName>
        <fullName evidence="3">RTR1-type domain-containing protein</fullName>
    </recommendedName>
</protein>
<feature type="compositionally biased region" description="Polar residues" evidence="2">
    <location>
        <begin position="26"/>
        <end position="35"/>
    </location>
</feature>